<reference evidence="1" key="1">
    <citation type="submission" date="2018-02" db="EMBL/GenBank/DDBJ databases">
        <title>Rhizophora mucronata_Transcriptome.</title>
        <authorList>
            <person name="Meera S.P."/>
            <person name="Sreeshan A."/>
            <person name="Augustine A."/>
        </authorList>
    </citation>
    <scope>NUCLEOTIDE SEQUENCE</scope>
    <source>
        <tissue evidence="1">Leaf</tissue>
    </source>
</reference>
<sequence length="27" mass="2999">MRLLNSFFLSFYFCLALAVLSGGSQGR</sequence>
<accession>A0A2P2NCL2</accession>
<name>A0A2P2NCL2_RHIMU</name>
<dbReference type="AlphaFoldDB" id="A0A2P2NCL2"/>
<dbReference type="EMBL" id="GGEC01059678">
    <property type="protein sequence ID" value="MBX40162.1"/>
    <property type="molecule type" value="Transcribed_RNA"/>
</dbReference>
<protein>
    <submittedName>
        <fullName evidence="1">Uncharacterized protein</fullName>
    </submittedName>
</protein>
<proteinExistence type="predicted"/>
<evidence type="ECO:0000313" key="1">
    <source>
        <dbReference type="EMBL" id="MBX40162.1"/>
    </source>
</evidence>
<organism evidence="1">
    <name type="scientific">Rhizophora mucronata</name>
    <name type="common">Asiatic mangrove</name>
    <dbReference type="NCBI Taxonomy" id="61149"/>
    <lineage>
        <taxon>Eukaryota</taxon>
        <taxon>Viridiplantae</taxon>
        <taxon>Streptophyta</taxon>
        <taxon>Embryophyta</taxon>
        <taxon>Tracheophyta</taxon>
        <taxon>Spermatophyta</taxon>
        <taxon>Magnoliopsida</taxon>
        <taxon>eudicotyledons</taxon>
        <taxon>Gunneridae</taxon>
        <taxon>Pentapetalae</taxon>
        <taxon>rosids</taxon>
        <taxon>fabids</taxon>
        <taxon>Malpighiales</taxon>
        <taxon>Rhizophoraceae</taxon>
        <taxon>Rhizophora</taxon>
    </lineage>
</organism>